<evidence type="ECO:0000256" key="1">
    <source>
        <dbReference type="SAM" id="MobiDB-lite"/>
    </source>
</evidence>
<dbReference type="PANTHER" id="PTHR33321:SF12">
    <property type="entry name" value="PLANT BASIC SECRETORY PROTEIN (BSP) FAMILY PROTEIN"/>
    <property type="match status" value="1"/>
</dbReference>
<proteinExistence type="predicted"/>
<evidence type="ECO:0000313" key="2">
    <source>
        <dbReference type="EMBL" id="KAH7039497.1"/>
    </source>
</evidence>
<dbReference type="InterPro" id="IPR007541">
    <property type="entry name" value="Uncharacterised_BSP"/>
</dbReference>
<keyword evidence="3" id="KW-1185">Reference proteome</keyword>
<accession>A0ABQ8G0Q5</accession>
<dbReference type="PANTHER" id="PTHR33321">
    <property type="match status" value="1"/>
</dbReference>
<reference evidence="2 3" key="1">
    <citation type="journal article" date="2021" name="Nat. Commun.">
        <title>Genetic determinants of endophytism in the Arabidopsis root mycobiome.</title>
        <authorList>
            <person name="Mesny F."/>
            <person name="Miyauchi S."/>
            <person name="Thiergart T."/>
            <person name="Pickel B."/>
            <person name="Atanasova L."/>
            <person name="Karlsson M."/>
            <person name="Huettel B."/>
            <person name="Barry K.W."/>
            <person name="Haridas S."/>
            <person name="Chen C."/>
            <person name="Bauer D."/>
            <person name="Andreopoulos W."/>
            <person name="Pangilinan J."/>
            <person name="LaButti K."/>
            <person name="Riley R."/>
            <person name="Lipzen A."/>
            <person name="Clum A."/>
            <person name="Drula E."/>
            <person name="Henrissat B."/>
            <person name="Kohler A."/>
            <person name="Grigoriev I.V."/>
            <person name="Martin F.M."/>
            <person name="Hacquard S."/>
        </authorList>
    </citation>
    <scope>NUCLEOTIDE SEQUENCE [LARGE SCALE GENOMIC DNA]</scope>
    <source>
        <strain evidence="2 3">MPI-SDFR-AT-0080</strain>
    </source>
</reference>
<organism evidence="2 3">
    <name type="scientific">Macrophomina phaseolina</name>
    <dbReference type="NCBI Taxonomy" id="35725"/>
    <lineage>
        <taxon>Eukaryota</taxon>
        <taxon>Fungi</taxon>
        <taxon>Dikarya</taxon>
        <taxon>Ascomycota</taxon>
        <taxon>Pezizomycotina</taxon>
        <taxon>Dothideomycetes</taxon>
        <taxon>Dothideomycetes incertae sedis</taxon>
        <taxon>Botryosphaeriales</taxon>
        <taxon>Botryosphaeriaceae</taxon>
        <taxon>Macrophomina</taxon>
    </lineage>
</organism>
<sequence>MPLPPVYFQTMTPVPAPEASKKPVPKRKPLLRLELRDLTHEGTKSFLAHLDASQVLEEAVSGVLQLLYSPHADIPAVRSITLILRSMGGVAYTTGKDIDSDHKEIHFSLEYISHISKDRKKEEMLGVLRHEMVHCWQWDAHGTAPGGLIEGIADYVRLRSGFVPPHWKQEADGDWDAGYQHTGYFLDYLEKTYGHGSVMAINETLRRKDYDEKLWKDLFGKSVKHLWNDYGRHLKGDDDCKGEVTVEQLKLEEDADAAKPSTNEDTPAGVI</sequence>
<dbReference type="Proteomes" id="UP000774617">
    <property type="component" value="Unassembled WGS sequence"/>
</dbReference>
<gene>
    <name evidence="2" type="ORF">B0J12DRAFT_580215</name>
</gene>
<comment type="caution">
    <text evidence="2">The sequence shown here is derived from an EMBL/GenBank/DDBJ whole genome shotgun (WGS) entry which is preliminary data.</text>
</comment>
<feature type="region of interest" description="Disordered" evidence="1">
    <location>
        <begin position="251"/>
        <end position="271"/>
    </location>
</feature>
<protein>
    <submittedName>
        <fullName evidence="2">Peptidase of plants and bacteria-domain-containing protein</fullName>
    </submittedName>
</protein>
<evidence type="ECO:0000313" key="3">
    <source>
        <dbReference type="Proteomes" id="UP000774617"/>
    </source>
</evidence>
<dbReference type="Pfam" id="PF04450">
    <property type="entry name" value="BSP"/>
    <property type="match status" value="1"/>
</dbReference>
<name>A0ABQ8G0Q5_9PEZI</name>
<dbReference type="EMBL" id="JAGTJR010000029">
    <property type="protein sequence ID" value="KAH7039497.1"/>
    <property type="molecule type" value="Genomic_DNA"/>
</dbReference>